<accession>A0A4Y2EQC2</accession>
<evidence type="ECO:0000313" key="1">
    <source>
        <dbReference type="EMBL" id="GBM31442.1"/>
    </source>
</evidence>
<dbReference type="EMBL" id="BGPR01000684">
    <property type="protein sequence ID" value="GBM31442.1"/>
    <property type="molecule type" value="Genomic_DNA"/>
</dbReference>
<comment type="caution">
    <text evidence="1">The sequence shown here is derived from an EMBL/GenBank/DDBJ whole genome shotgun (WGS) entry which is preliminary data.</text>
</comment>
<reference evidence="1 2" key="1">
    <citation type="journal article" date="2019" name="Sci. Rep.">
        <title>Orb-weaving spider Araneus ventricosus genome elucidates the spidroin gene catalogue.</title>
        <authorList>
            <person name="Kono N."/>
            <person name="Nakamura H."/>
            <person name="Ohtoshi R."/>
            <person name="Moran D.A.P."/>
            <person name="Shinohara A."/>
            <person name="Yoshida Y."/>
            <person name="Fujiwara M."/>
            <person name="Mori M."/>
            <person name="Tomita M."/>
            <person name="Arakawa K."/>
        </authorList>
    </citation>
    <scope>NUCLEOTIDE SEQUENCE [LARGE SCALE GENOMIC DNA]</scope>
</reference>
<organism evidence="1 2">
    <name type="scientific">Araneus ventricosus</name>
    <name type="common">Orbweaver spider</name>
    <name type="synonym">Epeira ventricosa</name>
    <dbReference type="NCBI Taxonomy" id="182803"/>
    <lineage>
        <taxon>Eukaryota</taxon>
        <taxon>Metazoa</taxon>
        <taxon>Ecdysozoa</taxon>
        <taxon>Arthropoda</taxon>
        <taxon>Chelicerata</taxon>
        <taxon>Arachnida</taxon>
        <taxon>Araneae</taxon>
        <taxon>Araneomorphae</taxon>
        <taxon>Entelegynae</taxon>
        <taxon>Araneoidea</taxon>
        <taxon>Araneidae</taxon>
        <taxon>Araneus</taxon>
    </lineage>
</organism>
<dbReference type="AlphaFoldDB" id="A0A4Y2EQC2"/>
<proteinExistence type="predicted"/>
<keyword evidence="2" id="KW-1185">Reference proteome</keyword>
<feature type="non-terminal residue" evidence="1">
    <location>
        <position position="1"/>
    </location>
</feature>
<sequence length="23" mass="2628">ATRVLFSDRPRCFKPSSDDVDDT</sequence>
<gene>
    <name evidence="1" type="ORF">AVEN_39240-2_1</name>
</gene>
<name>A0A4Y2EQC2_ARAVE</name>
<protein>
    <submittedName>
        <fullName evidence="1">Uncharacterized protein</fullName>
    </submittedName>
</protein>
<dbReference type="Proteomes" id="UP000499080">
    <property type="component" value="Unassembled WGS sequence"/>
</dbReference>
<evidence type="ECO:0000313" key="2">
    <source>
        <dbReference type="Proteomes" id="UP000499080"/>
    </source>
</evidence>